<name>A0A833M0F6_9LEPT</name>
<evidence type="ECO:0000313" key="3">
    <source>
        <dbReference type="Proteomes" id="UP000460298"/>
    </source>
</evidence>
<evidence type="ECO:0000256" key="1">
    <source>
        <dbReference type="SAM" id="Phobius"/>
    </source>
</evidence>
<gene>
    <name evidence="2" type="ORF">F9K24_01290</name>
</gene>
<comment type="caution">
    <text evidence="2">The sequence shown here is derived from an EMBL/GenBank/DDBJ whole genome shotgun (WGS) entry which is preliminary data.</text>
</comment>
<feature type="transmembrane region" description="Helical" evidence="1">
    <location>
        <begin position="91"/>
        <end position="109"/>
    </location>
</feature>
<sequence length="211" mass="23634">MNERRSDLIDSLVNELSCVPDRSRLWPPLLTWAGAFLILVLSSLTIASMIMPERSWAFHLINPAFLLALLPAVPSGIWAILLSLPGRRTKPWQLLTVVFFVLWGAYLLYDISLMPQAAEEIMRWHGSMCILDIMLIGILPFIFLAIIVRNRFVLNREASAIALFLSSSLAASACAGILCRDHSSLHVFQEHFLPVTALLLIVMLVQSGLKR</sequence>
<keyword evidence="1" id="KW-0812">Transmembrane</keyword>
<dbReference type="EMBL" id="WBUI01000001">
    <property type="protein sequence ID" value="KAB2935390.1"/>
    <property type="molecule type" value="Genomic_DNA"/>
</dbReference>
<feature type="transmembrane region" description="Helical" evidence="1">
    <location>
        <begin position="129"/>
        <end position="148"/>
    </location>
</feature>
<dbReference type="RefSeq" id="WP_002774273.1">
    <property type="nucleotide sequence ID" value="NZ_JQDG01000060.1"/>
</dbReference>
<feature type="transmembrane region" description="Helical" evidence="1">
    <location>
        <begin position="29"/>
        <end position="52"/>
    </location>
</feature>
<proteinExistence type="predicted"/>
<evidence type="ECO:0000313" key="2">
    <source>
        <dbReference type="EMBL" id="KAB2935390.1"/>
    </source>
</evidence>
<keyword evidence="1" id="KW-0472">Membrane</keyword>
<dbReference type="InterPro" id="IPR009495">
    <property type="entry name" value="NrsF"/>
</dbReference>
<accession>A0A833M0F6</accession>
<feature type="transmembrane region" description="Helical" evidence="1">
    <location>
        <begin position="64"/>
        <end position="85"/>
    </location>
</feature>
<keyword evidence="1" id="KW-1133">Transmembrane helix</keyword>
<feature type="transmembrane region" description="Helical" evidence="1">
    <location>
        <begin position="191"/>
        <end position="209"/>
    </location>
</feature>
<protein>
    <submittedName>
        <fullName evidence="2">DUF1109 family protein</fullName>
    </submittedName>
</protein>
<feature type="transmembrane region" description="Helical" evidence="1">
    <location>
        <begin position="160"/>
        <end position="179"/>
    </location>
</feature>
<dbReference type="AlphaFoldDB" id="A0A833M0F6"/>
<organism evidence="2 3">
    <name type="scientific">Leptonema illini</name>
    <dbReference type="NCBI Taxonomy" id="183"/>
    <lineage>
        <taxon>Bacteria</taxon>
        <taxon>Pseudomonadati</taxon>
        <taxon>Spirochaetota</taxon>
        <taxon>Spirochaetia</taxon>
        <taxon>Leptospirales</taxon>
        <taxon>Leptospiraceae</taxon>
        <taxon>Leptonema</taxon>
    </lineage>
</organism>
<dbReference type="Pfam" id="PF06532">
    <property type="entry name" value="NrsF"/>
    <property type="match status" value="1"/>
</dbReference>
<dbReference type="Proteomes" id="UP000460298">
    <property type="component" value="Unassembled WGS sequence"/>
</dbReference>
<reference evidence="2 3" key="1">
    <citation type="submission" date="2019-10" db="EMBL/GenBank/DDBJ databases">
        <title>Extracellular Electron Transfer in a Candidatus Methanoperedens spp. Enrichment Culture.</title>
        <authorList>
            <person name="Berger S."/>
            <person name="Rangel Shaw D."/>
            <person name="Berben T."/>
            <person name="In 'T Zandt M."/>
            <person name="Frank J."/>
            <person name="Reimann J."/>
            <person name="Jetten M.S.M."/>
            <person name="Welte C.U."/>
        </authorList>
    </citation>
    <scope>NUCLEOTIDE SEQUENCE [LARGE SCALE GENOMIC DNA]</scope>
    <source>
        <strain evidence="2">SB12</strain>
    </source>
</reference>